<dbReference type="Gene3D" id="3.40.50.300">
    <property type="entry name" value="P-loop containing nucleotide triphosphate hydrolases"/>
    <property type="match status" value="1"/>
</dbReference>
<proteinExistence type="predicted"/>
<evidence type="ECO:0000313" key="1">
    <source>
        <dbReference type="EMBL" id="XBO42750.1"/>
    </source>
</evidence>
<reference evidence="1" key="1">
    <citation type="submission" date="2024-05" db="EMBL/GenBank/DDBJ databases">
        <authorList>
            <person name="Kim S."/>
            <person name="Heo J."/>
            <person name="Choi H."/>
            <person name="Choi Y."/>
            <person name="Kwon S.-W."/>
            <person name="Kim Y."/>
        </authorList>
    </citation>
    <scope>NUCLEOTIDE SEQUENCE</scope>
    <source>
        <strain evidence="1">KACC 23699</strain>
    </source>
</reference>
<name>A0AAU7JR24_9MICO</name>
<accession>A0AAU7JR24</accession>
<protein>
    <submittedName>
        <fullName evidence="1">Nucleoside/nucleotide kinase family protein</fullName>
    </submittedName>
</protein>
<dbReference type="EMBL" id="CP157483">
    <property type="protein sequence ID" value="XBO42750.1"/>
    <property type="molecule type" value="Genomic_DNA"/>
</dbReference>
<dbReference type="RefSeq" id="WP_406830167.1">
    <property type="nucleotide sequence ID" value="NZ_CP157483.1"/>
</dbReference>
<gene>
    <name evidence="1" type="ORF">ABEG17_14395</name>
</gene>
<dbReference type="NCBIfam" id="NF006743">
    <property type="entry name" value="PRK09270.1-2"/>
    <property type="match status" value="1"/>
</dbReference>
<keyword evidence="1" id="KW-0808">Transferase</keyword>
<organism evidence="1">
    <name type="scientific">Pedococcus sp. KACC 23699</name>
    <dbReference type="NCBI Taxonomy" id="3149228"/>
    <lineage>
        <taxon>Bacteria</taxon>
        <taxon>Bacillati</taxon>
        <taxon>Actinomycetota</taxon>
        <taxon>Actinomycetes</taxon>
        <taxon>Micrococcales</taxon>
        <taxon>Intrasporangiaceae</taxon>
        <taxon>Pedococcus</taxon>
    </lineage>
</organism>
<dbReference type="AlphaFoldDB" id="A0AAU7JR24"/>
<dbReference type="PANTHER" id="PTHR10285">
    <property type="entry name" value="URIDINE KINASE"/>
    <property type="match status" value="1"/>
</dbReference>
<dbReference type="SUPFAM" id="SSF52540">
    <property type="entry name" value="P-loop containing nucleoside triphosphate hydrolases"/>
    <property type="match status" value="1"/>
</dbReference>
<keyword evidence="1" id="KW-0418">Kinase</keyword>
<dbReference type="GO" id="GO:0016301">
    <property type="term" value="F:kinase activity"/>
    <property type="evidence" value="ECO:0007669"/>
    <property type="project" value="UniProtKB-KW"/>
</dbReference>
<sequence length="239" mass="25669">MTPHADPRLLDRCAALVEDAVEGAATDPVTGGRGRRRVLGISGAPGAGKTTLVLAVLAAAAQDPRLAGRIAHVPMDGYHLPNAELDRLGRRDRKGAPDTFDVQAYAATLATARALPRTALWAPSFDHAVGEPEPESIEVPLDADLVLTEGNYLLLPDGGWPTVRDQLDEVWFCDLGAEQRRSRLVDRHVLTGREVDDAEAWVDRSDEANARLVVGGRDVADVVVVDGQIERPAKAARRS</sequence>
<dbReference type="InterPro" id="IPR027417">
    <property type="entry name" value="P-loop_NTPase"/>
</dbReference>